<evidence type="ECO:0000256" key="2">
    <source>
        <dbReference type="SAM" id="MobiDB-lite"/>
    </source>
</evidence>
<keyword evidence="4" id="KW-1185">Reference proteome</keyword>
<keyword evidence="1" id="KW-0175">Coiled coil</keyword>
<accession>A0AAV1IH66</accession>
<name>A0AAV1IH66_9CHLO</name>
<protein>
    <submittedName>
        <fullName evidence="3">Uncharacterized protein</fullName>
    </submittedName>
</protein>
<organism evidence="3 4">
    <name type="scientific">Coccomyxa viridis</name>
    <dbReference type="NCBI Taxonomy" id="1274662"/>
    <lineage>
        <taxon>Eukaryota</taxon>
        <taxon>Viridiplantae</taxon>
        <taxon>Chlorophyta</taxon>
        <taxon>core chlorophytes</taxon>
        <taxon>Trebouxiophyceae</taxon>
        <taxon>Trebouxiophyceae incertae sedis</taxon>
        <taxon>Coccomyxaceae</taxon>
        <taxon>Coccomyxa</taxon>
    </lineage>
</organism>
<evidence type="ECO:0000313" key="4">
    <source>
        <dbReference type="Proteomes" id="UP001314263"/>
    </source>
</evidence>
<dbReference type="EMBL" id="CAUYUE010000015">
    <property type="protein sequence ID" value="CAK0786557.1"/>
    <property type="molecule type" value="Genomic_DNA"/>
</dbReference>
<dbReference type="Proteomes" id="UP001314263">
    <property type="component" value="Unassembled WGS sequence"/>
</dbReference>
<comment type="caution">
    <text evidence="3">The sequence shown here is derived from an EMBL/GenBank/DDBJ whole genome shotgun (WGS) entry which is preliminary data.</text>
</comment>
<evidence type="ECO:0000256" key="1">
    <source>
        <dbReference type="SAM" id="Coils"/>
    </source>
</evidence>
<feature type="region of interest" description="Disordered" evidence="2">
    <location>
        <begin position="1"/>
        <end position="38"/>
    </location>
</feature>
<proteinExistence type="predicted"/>
<evidence type="ECO:0000313" key="3">
    <source>
        <dbReference type="EMBL" id="CAK0786557.1"/>
    </source>
</evidence>
<gene>
    <name evidence="3" type="ORF">CVIRNUC_009770</name>
</gene>
<feature type="compositionally biased region" description="Polar residues" evidence="2">
    <location>
        <begin position="20"/>
        <end position="38"/>
    </location>
</feature>
<feature type="coiled-coil region" evidence="1">
    <location>
        <begin position="79"/>
        <end position="106"/>
    </location>
</feature>
<dbReference type="AlphaFoldDB" id="A0AAV1IH66"/>
<reference evidence="3 4" key="1">
    <citation type="submission" date="2023-10" db="EMBL/GenBank/DDBJ databases">
        <authorList>
            <person name="Maclean D."/>
            <person name="Macfadyen A."/>
        </authorList>
    </citation>
    <scope>NUCLEOTIDE SEQUENCE [LARGE SCALE GENOMIC DNA]</scope>
</reference>
<sequence length="249" mass="26400">MCAAPTVEAPRALQLAEASTPDTPYSTAPRRQSDQEAYSVQDLRAKSGRDDQICAGCRAWQSHCETLRRQHADVTASSARNMRADLAVLTQQLSEVRSDAASLADELADSRHVCADMQRMLSRCCTELPQPVIPLHEYLDLSPDALLSIEQAQAMSPLSSGSSTHVASGLLHGTGPAAGALLPADLLCAEQDMAGMHAARDLFSTGASVEGSENSCSPTRRSEGAADIDGMLQNLEAMLKHPSRCAAGL</sequence>